<protein>
    <recommendedName>
        <fullName evidence="5">N-acetyltransferase domain-containing protein</fullName>
    </recommendedName>
</protein>
<proteinExistence type="inferred from homology"/>
<dbReference type="Pfam" id="PF13508">
    <property type="entry name" value="Acetyltransf_7"/>
    <property type="match status" value="1"/>
</dbReference>
<dbReference type="InterPro" id="IPR050226">
    <property type="entry name" value="NagZ_Beta-hexosaminidase"/>
</dbReference>
<dbReference type="OrthoDB" id="4215304at2759"/>
<dbReference type="Pfam" id="PF00933">
    <property type="entry name" value="Glyco_hydro_3"/>
    <property type="match status" value="1"/>
</dbReference>
<evidence type="ECO:0000259" key="5">
    <source>
        <dbReference type="PROSITE" id="PS51186"/>
    </source>
</evidence>
<comment type="caution">
    <text evidence="6">The sequence shown here is derived from an EMBL/GenBank/DDBJ whole genome shotgun (WGS) entry which is preliminary data.</text>
</comment>
<sequence>LFIVGFHGHVASEDIKTLIHTHKVGAVILFLRNVDNATQLLELTNSLQETAKTSGHKQGLFIAIDQENGLVTRIKPPVAAQLPGSMALGATGNAENAYIIASATAETLKSFGINTNYAPIADVNSEPKNPVIGVRSPSDNPETVGRFVSAQIKGLSEGGVIPCVKHFPGHGDTAVDSHYGLPIITKSRAQLDACELVPFRRAVAEGVGAVMTAHIALPSIGDSAVRDDHPSKKLPASLNPDAIKILREEMKYDGMIVSDCLEMDGVRATFGTENGAVMALKAGTDCVMICHTMSAQVGAIEQVIAAVKSGEVSQEAIQASVARVEALKSKYVSTASIPSSTLAECETRNSRQASLATKVYAKSTTVVRIVASSFPLESDSNKKIVFISPGKTPAGGGAVESGEEKTREPYTPSTYIDLLRVHNRKVIDIRFHDAIPLSSEDQKHVAEAATVIFATRNASLSPYQKNYGLSLAKRFGNKLIVIATCDPYDFLEEKDQIRNYITIYEPTIPAFKSAVDIIFGVTKPMGSLPVGTPPTKYNIRPLSKSDEDISHLWNIWETIFPQWPMELRRLAQNVRHNHGHHFIHDNGFVMSFFFSLDGVNHGKITAVGVLPEYRGRGLGTALIAKAREALAEQGPLKSLQIGSVFPRYWPGVPIDFTPKTKHFFLHRGFRKPVEPTARDFYRNITGEIAPPDILARIAKLPLKFVPWSPELYDECITKQRANFKNIGWVEAYERLALANQHHEALVAIDPSTNTQLGWTLMCSPSAVVLEDFAFINLLPSKDKTGLIGCVGVDKEARGKGVGLALLVKAIENMKERGVEGVMIDWVTIRGFYELLGFEVTWEYETFEW</sequence>
<evidence type="ECO:0000256" key="4">
    <source>
        <dbReference type="ARBA" id="ARBA00023295"/>
    </source>
</evidence>
<feature type="non-terminal residue" evidence="6">
    <location>
        <position position="848"/>
    </location>
</feature>
<dbReference type="EMBL" id="JAFJYH010000424">
    <property type="protein sequence ID" value="KAG4411962.1"/>
    <property type="molecule type" value="Genomic_DNA"/>
</dbReference>
<dbReference type="SUPFAM" id="SSF55729">
    <property type="entry name" value="Acyl-CoA N-acyltransferases (Nat)"/>
    <property type="match status" value="2"/>
</dbReference>
<dbReference type="AlphaFoldDB" id="A0A8H7T421"/>
<keyword evidence="7" id="KW-1185">Reference proteome</keyword>
<gene>
    <name evidence="6" type="ORF">IFR04_014912</name>
</gene>
<dbReference type="InterPro" id="IPR001764">
    <property type="entry name" value="Glyco_hydro_3_N"/>
</dbReference>
<dbReference type="PANTHER" id="PTHR30480">
    <property type="entry name" value="BETA-HEXOSAMINIDASE-RELATED"/>
    <property type="match status" value="1"/>
</dbReference>
<name>A0A8H7T421_9HELO</name>
<dbReference type="Pfam" id="PF00583">
    <property type="entry name" value="Acetyltransf_1"/>
    <property type="match status" value="1"/>
</dbReference>
<comment type="similarity">
    <text evidence="1">Belongs to the glycosyl hydrolase 3 family.</text>
</comment>
<evidence type="ECO:0000313" key="7">
    <source>
        <dbReference type="Proteomes" id="UP000664132"/>
    </source>
</evidence>
<dbReference type="InterPro" id="IPR036962">
    <property type="entry name" value="Glyco_hydro_3_N_sf"/>
</dbReference>
<dbReference type="GO" id="GO:0016747">
    <property type="term" value="F:acyltransferase activity, transferring groups other than amino-acyl groups"/>
    <property type="evidence" value="ECO:0007669"/>
    <property type="project" value="InterPro"/>
</dbReference>
<dbReference type="SUPFAM" id="SSF51445">
    <property type="entry name" value="(Trans)glycosidases"/>
    <property type="match status" value="1"/>
</dbReference>
<dbReference type="CDD" id="cd04301">
    <property type="entry name" value="NAT_SF"/>
    <property type="match status" value="2"/>
</dbReference>
<evidence type="ECO:0000256" key="3">
    <source>
        <dbReference type="ARBA" id="ARBA00023180"/>
    </source>
</evidence>
<organism evidence="6 7">
    <name type="scientific">Cadophora malorum</name>
    <dbReference type="NCBI Taxonomy" id="108018"/>
    <lineage>
        <taxon>Eukaryota</taxon>
        <taxon>Fungi</taxon>
        <taxon>Dikarya</taxon>
        <taxon>Ascomycota</taxon>
        <taxon>Pezizomycotina</taxon>
        <taxon>Leotiomycetes</taxon>
        <taxon>Helotiales</taxon>
        <taxon>Ploettnerulaceae</taxon>
        <taxon>Cadophora</taxon>
    </lineage>
</organism>
<evidence type="ECO:0000256" key="1">
    <source>
        <dbReference type="ARBA" id="ARBA00005336"/>
    </source>
</evidence>
<dbReference type="GO" id="GO:0005975">
    <property type="term" value="P:carbohydrate metabolic process"/>
    <property type="evidence" value="ECO:0007669"/>
    <property type="project" value="InterPro"/>
</dbReference>
<reference evidence="6" key="1">
    <citation type="submission" date="2021-02" db="EMBL/GenBank/DDBJ databases">
        <title>Genome sequence Cadophora malorum strain M34.</title>
        <authorList>
            <person name="Stefanovic E."/>
            <person name="Vu D."/>
            <person name="Scully C."/>
            <person name="Dijksterhuis J."/>
            <person name="Roader J."/>
            <person name="Houbraken J."/>
        </authorList>
    </citation>
    <scope>NUCLEOTIDE SEQUENCE</scope>
    <source>
        <strain evidence="6">M34</strain>
    </source>
</reference>
<feature type="domain" description="N-acetyltransferase" evidence="5">
    <location>
        <begin position="537"/>
        <end position="703"/>
    </location>
</feature>
<dbReference type="GO" id="GO:0004553">
    <property type="term" value="F:hydrolase activity, hydrolyzing O-glycosyl compounds"/>
    <property type="evidence" value="ECO:0007669"/>
    <property type="project" value="InterPro"/>
</dbReference>
<dbReference type="PANTHER" id="PTHR30480:SF16">
    <property type="entry name" value="GLYCOSIDE HYDROLASE FAMILY 3 DOMAIN PROTEIN"/>
    <property type="match status" value="1"/>
</dbReference>
<dbReference type="InterPro" id="IPR036881">
    <property type="entry name" value="Glyco_hydro_3_C_sf"/>
</dbReference>
<dbReference type="PROSITE" id="PS51186">
    <property type="entry name" value="GNAT"/>
    <property type="match status" value="2"/>
</dbReference>
<dbReference type="GO" id="GO:0009254">
    <property type="term" value="P:peptidoglycan turnover"/>
    <property type="evidence" value="ECO:0007669"/>
    <property type="project" value="TreeGrafter"/>
</dbReference>
<dbReference type="Gene3D" id="3.20.20.300">
    <property type="entry name" value="Glycoside hydrolase, family 3, N-terminal domain"/>
    <property type="match status" value="1"/>
</dbReference>
<evidence type="ECO:0000256" key="2">
    <source>
        <dbReference type="ARBA" id="ARBA00022801"/>
    </source>
</evidence>
<evidence type="ECO:0000313" key="6">
    <source>
        <dbReference type="EMBL" id="KAG4411962.1"/>
    </source>
</evidence>
<dbReference type="InterPro" id="IPR017853">
    <property type="entry name" value="GH"/>
</dbReference>
<dbReference type="Gene3D" id="3.40.630.30">
    <property type="match status" value="2"/>
</dbReference>
<keyword evidence="4" id="KW-0326">Glycosidase</keyword>
<dbReference type="InterPro" id="IPR016181">
    <property type="entry name" value="Acyl_CoA_acyltransferase"/>
</dbReference>
<dbReference type="Proteomes" id="UP000664132">
    <property type="component" value="Unassembled WGS sequence"/>
</dbReference>
<keyword evidence="3" id="KW-0325">Glycoprotein</keyword>
<dbReference type="Gene3D" id="3.40.50.1700">
    <property type="entry name" value="Glycoside hydrolase family 3 C-terminal domain"/>
    <property type="match status" value="1"/>
</dbReference>
<feature type="domain" description="N-acetyltransferase" evidence="5">
    <location>
        <begin position="702"/>
        <end position="848"/>
    </location>
</feature>
<dbReference type="InterPro" id="IPR000182">
    <property type="entry name" value="GNAT_dom"/>
</dbReference>
<accession>A0A8H7T421</accession>
<keyword evidence="2" id="KW-0378">Hydrolase</keyword>